<keyword evidence="2" id="KW-0970">Cilium biogenesis/degradation</keyword>
<dbReference type="Pfam" id="PF18383">
    <property type="entry name" value="IFT81_CH"/>
    <property type="match status" value="1"/>
</dbReference>
<dbReference type="GO" id="GO:0042073">
    <property type="term" value="P:intraciliary transport"/>
    <property type="evidence" value="ECO:0007669"/>
    <property type="project" value="InterPro"/>
</dbReference>
<evidence type="ECO:0000313" key="9">
    <source>
        <dbReference type="Proteomes" id="UP000023152"/>
    </source>
</evidence>
<evidence type="ECO:0000256" key="2">
    <source>
        <dbReference type="ARBA" id="ARBA00022794"/>
    </source>
</evidence>
<sequence length="136" mass="15637">MAELQTILASLNAPPLELDLTLVQLDSKTYVELLEIVFKTLSHLQIGDSCVSTKNGSTNEPLENEVYEWVKLLNYPPCKNNSFEEDFKSGKNKDILYSLLHWIVTRSEELKTRIYVVKNMKPFDLPQEFFVDPGLN</sequence>
<comment type="subcellular location">
    <subcellularLocation>
        <location evidence="1">Cell projection</location>
        <location evidence="1">Cilium</location>
    </subcellularLocation>
</comment>
<dbReference type="PANTHER" id="PTHR15614">
    <property type="entry name" value="INTRAFLAGELLAR TRANSPORT PROTEIN 81 HOMOLOG"/>
    <property type="match status" value="1"/>
</dbReference>
<evidence type="ECO:0000256" key="3">
    <source>
        <dbReference type="ARBA" id="ARBA00023054"/>
    </source>
</evidence>
<accession>X6NUP6</accession>
<dbReference type="GO" id="GO:0036064">
    <property type="term" value="C:ciliary basal body"/>
    <property type="evidence" value="ECO:0007669"/>
    <property type="project" value="TreeGrafter"/>
</dbReference>
<keyword evidence="3" id="KW-0175">Coiled coil</keyword>
<keyword evidence="8" id="KW-0477">Merozoite</keyword>
<dbReference type="PANTHER" id="PTHR15614:SF2">
    <property type="entry name" value="INTRAFLAGELLAR TRANSPORT PROTEIN 81 HOMOLOG"/>
    <property type="match status" value="1"/>
</dbReference>
<dbReference type="Gene3D" id="1.10.418.70">
    <property type="entry name" value="Intraflagellar transport protein 81, N-terminal domain"/>
    <property type="match status" value="1"/>
</dbReference>
<gene>
    <name evidence="8" type="ORF">RFI_07374</name>
</gene>
<reference evidence="8 9" key="1">
    <citation type="journal article" date="2013" name="Curr. Biol.">
        <title>The Genome of the Foraminiferan Reticulomyxa filosa.</title>
        <authorList>
            <person name="Glockner G."/>
            <person name="Hulsmann N."/>
            <person name="Schleicher M."/>
            <person name="Noegel A.A."/>
            <person name="Eichinger L."/>
            <person name="Gallinger C."/>
            <person name="Pawlowski J."/>
            <person name="Sierra R."/>
            <person name="Euteneuer U."/>
            <person name="Pillet L."/>
            <person name="Moustafa A."/>
            <person name="Platzer M."/>
            <person name="Groth M."/>
            <person name="Szafranski K."/>
            <person name="Schliwa M."/>
        </authorList>
    </citation>
    <scope>NUCLEOTIDE SEQUENCE [LARGE SCALE GENOMIC DNA]</scope>
</reference>
<proteinExistence type="inferred from homology"/>
<evidence type="ECO:0000256" key="5">
    <source>
        <dbReference type="ARBA" id="ARBA00023273"/>
    </source>
</evidence>
<dbReference type="InterPro" id="IPR043016">
    <property type="entry name" value="IFT81_N_sf"/>
</dbReference>
<comment type="similarity">
    <text evidence="6">Belongs to the IFT81 family.</text>
</comment>
<evidence type="ECO:0000313" key="8">
    <source>
        <dbReference type="EMBL" id="ETO29746.1"/>
    </source>
</evidence>
<feature type="domain" description="IFT81 calponin homology" evidence="7">
    <location>
        <begin position="3"/>
        <end position="118"/>
    </location>
</feature>
<evidence type="ECO:0000259" key="7">
    <source>
        <dbReference type="Pfam" id="PF18383"/>
    </source>
</evidence>
<dbReference type="AlphaFoldDB" id="X6NUP6"/>
<comment type="caution">
    <text evidence="8">The sequence shown here is derived from an EMBL/GenBank/DDBJ whole genome shotgun (WGS) entry which is preliminary data.</text>
</comment>
<dbReference type="InterPro" id="IPR041146">
    <property type="entry name" value="IFT81_CH"/>
</dbReference>
<evidence type="ECO:0000256" key="1">
    <source>
        <dbReference type="ARBA" id="ARBA00004138"/>
    </source>
</evidence>
<dbReference type="GO" id="GO:0015631">
    <property type="term" value="F:tubulin binding"/>
    <property type="evidence" value="ECO:0007669"/>
    <property type="project" value="InterPro"/>
</dbReference>
<name>X6NUP6_RETFI</name>
<dbReference type="EMBL" id="ASPP01005864">
    <property type="protein sequence ID" value="ETO29746.1"/>
    <property type="molecule type" value="Genomic_DNA"/>
</dbReference>
<dbReference type="OrthoDB" id="276029at2759"/>
<evidence type="ECO:0000256" key="6">
    <source>
        <dbReference type="ARBA" id="ARBA00043983"/>
    </source>
</evidence>
<dbReference type="InterPro" id="IPR029600">
    <property type="entry name" value="IFT81"/>
</dbReference>
<keyword evidence="4" id="KW-0969">Cilium</keyword>
<dbReference type="GO" id="GO:0060271">
    <property type="term" value="P:cilium assembly"/>
    <property type="evidence" value="ECO:0007669"/>
    <property type="project" value="InterPro"/>
</dbReference>
<dbReference type="Proteomes" id="UP000023152">
    <property type="component" value="Unassembled WGS sequence"/>
</dbReference>
<protein>
    <submittedName>
        <fullName evidence="8">Merozoite surface protein</fullName>
    </submittedName>
</protein>
<dbReference type="GO" id="GO:0030992">
    <property type="term" value="C:intraciliary transport particle B"/>
    <property type="evidence" value="ECO:0007669"/>
    <property type="project" value="InterPro"/>
</dbReference>
<keyword evidence="9" id="KW-1185">Reference proteome</keyword>
<keyword evidence="5" id="KW-0966">Cell projection</keyword>
<organism evidence="8 9">
    <name type="scientific">Reticulomyxa filosa</name>
    <dbReference type="NCBI Taxonomy" id="46433"/>
    <lineage>
        <taxon>Eukaryota</taxon>
        <taxon>Sar</taxon>
        <taxon>Rhizaria</taxon>
        <taxon>Retaria</taxon>
        <taxon>Foraminifera</taxon>
        <taxon>Monothalamids</taxon>
        <taxon>Reticulomyxidae</taxon>
        <taxon>Reticulomyxa</taxon>
    </lineage>
</organism>
<evidence type="ECO:0000256" key="4">
    <source>
        <dbReference type="ARBA" id="ARBA00023069"/>
    </source>
</evidence>